<sequence>MEVISELQNIDLTSWVIVGFMIMAIIVTFYEVICKVCAIFNKPIGAMKQRKADHELLVETVQDLKQLHEKHEEDTQQSIKHDKIIKEELSALTNTVNSIATNLEDMKRKNNETKVKELKDTLINYYNKYRVVGEWSELEKEAFWELFEDYSARGGNSYIHSIVEPVMRELKVVD</sequence>
<feature type="coiled-coil region" evidence="1">
    <location>
        <begin position="54"/>
        <end position="109"/>
    </location>
</feature>
<dbReference type="EMBL" id="BK015895">
    <property type="protein sequence ID" value="DAD72169.1"/>
    <property type="molecule type" value="Genomic_DNA"/>
</dbReference>
<name>A0A8S5LQ77_9CAUD</name>
<proteinExistence type="predicted"/>
<evidence type="ECO:0000313" key="3">
    <source>
        <dbReference type="EMBL" id="DAD72169.1"/>
    </source>
</evidence>
<keyword evidence="2" id="KW-0472">Membrane</keyword>
<organism evidence="3">
    <name type="scientific">Siphoviridae sp. ctTC45</name>
    <dbReference type="NCBI Taxonomy" id="2827573"/>
    <lineage>
        <taxon>Viruses</taxon>
        <taxon>Duplodnaviria</taxon>
        <taxon>Heunggongvirae</taxon>
        <taxon>Uroviricota</taxon>
        <taxon>Caudoviricetes</taxon>
    </lineage>
</organism>
<protein>
    <submittedName>
        <fullName evidence="3">Uncharacterized protein</fullName>
    </submittedName>
</protein>
<evidence type="ECO:0000256" key="2">
    <source>
        <dbReference type="SAM" id="Phobius"/>
    </source>
</evidence>
<keyword evidence="2" id="KW-1133">Transmembrane helix</keyword>
<accession>A0A8S5LQ77</accession>
<keyword evidence="2" id="KW-0812">Transmembrane</keyword>
<feature type="transmembrane region" description="Helical" evidence="2">
    <location>
        <begin position="12"/>
        <end position="40"/>
    </location>
</feature>
<keyword evidence="1" id="KW-0175">Coiled coil</keyword>
<reference evidence="3" key="1">
    <citation type="journal article" date="2021" name="Proc. Natl. Acad. Sci. U.S.A.">
        <title>A Catalog of Tens of Thousands of Viruses from Human Metagenomes Reveals Hidden Associations with Chronic Diseases.</title>
        <authorList>
            <person name="Tisza M.J."/>
            <person name="Buck C.B."/>
        </authorList>
    </citation>
    <scope>NUCLEOTIDE SEQUENCE</scope>
    <source>
        <strain evidence="3">CtTC45</strain>
    </source>
</reference>
<evidence type="ECO:0000256" key="1">
    <source>
        <dbReference type="SAM" id="Coils"/>
    </source>
</evidence>